<name>A0ABP1HMK5_9EUKA</name>
<reference evidence="2 3" key="1">
    <citation type="submission" date="2024-07" db="EMBL/GenBank/DDBJ databases">
        <authorList>
            <person name="Akdeniz Z."/>
        </authorList>
    </citation>
    <scope>NUCLEOTIDE SEQUENCE [LARGE SCALE GENOMIC DNA]</scope>
</reference>
<gene>
    <name evidence="2" type="ORF">HINF_LOCUS15452</name>
</gene>
<proteinExistence type="predicted"/>
<dbReference type="Proteomes" id="UP001642409">
    <property type="component" value="Unassembled WGS sequence"/>
</dbReference>
<keyword evidence="3" id="KW-1185">Reference proteome</keyword>
<evidence type="ECO:0000313" key="2">
    <source>
        <dbReference type="EMBL" id="CAL5997859.1"/>
    </source>
</evidence>
<protein>
    <recommendedName>
        <fullName evidence="4">Transmembrane protein</fullName>
    </recommendedName>
</protein>
<keyword evidence="1" id="KW-0175">Coiled coil</keyword>
<dbReference type="EMBL" id="CAXDID020000037">
    <property type="protein sequence ID" value="CAL5997859.1"/>
    <property type="molecule type" value="Genomic_DNA"/>
</dbReference>
<accession>A0ABP1HMK5</accession>
<sequence length="918" mass="100123">MTCSNSSGIVNVVNQQINLTIMDCKLTGSNLVESNSSGYIASTIMMAPLSLYVNNFFVCVSNLSASGYQSILIEFNAILKCDLCGGLSMVYGVCQDILIHGQHVDGMLQCVYPFIFYNNICICEQGYVLDKLNCINIIQAIYNASIIDNSGLSQRVENVENTIQELDIKISQNISLLQFELYSSLSVLDNYIIQNFSKSQANLQVSFATIDKLLFDNVTMLSNNINTNYLTLENYVLQNSTILDWRIYNNISALKQNITQEINDYKQNQSDLFSDFNNQQQLKINEMQDTITTLIQQINCTNLAGQFINGSCVINICPIQGQTIINGVCQCVNTYAIVQNNVCVCPKYSTLIGFVCTCPDNSSIVSGVCTCMVAGQTINAGVCSCSSGQSVIDGLCQIMVIINGSDSTFQCSQSVQVTTFDIQTITNQLTTPLSFSQYIIFAASNVISDAFIDISDNVYTTVNPLFQSQKDFTNIKIQLATQTMTTGSILVSNTITTLSINKMSIVSKTGSQITVSSYLNILASSSQSMNIITLLINLSFAVSNGNITLINTVSGTINISDYQVMGIYQSTNQVSLVVLTVSSATGNISHVNFKPTTYNVGNCSSYLFSAVSAAELTVTNIAIVIGNSSNLEVLASISSNSQNFYQFGGILANILGYSKLIINNVISDCYQQINTPYPAFFGFLIGYGQSNSSSLSITNMCQQQKMISSQQLTYFGIIGYTHANTSVKQISVIFLAQGTYFNYFGIISVQGSESYYCELINAKAVVTVSVSSGGSVGALFGYQRALNSTIQNAYVVNSSLNSQFQVGALIAYSYYMYNNNILIIDIQNSTVAYSNISGQQYIGGFFGYAYNSVTKITNSKINQSRIFASNYYEGVILGYNQGGTTFTLSNSSSTLNYLHEILQQDCTSLANAYIQKGC</sequence>
<organism evidence="2 3">
    <name type="scientific">Hexamita inflata</name>
    <dbReference type="NCBI Taxonomy" id="28002"/>
    <lineage>
        <taxon>Eukaryota</taxon>
        <taxon>Metamonada</taxon>
        <taxon>Diplomonadida</taxon>
        <taxon>Hexamitidae</taxon>
        <taxon>Hexamitinae</taxon>
        <taxon>Hexamita</taxon>
    </lineage>
</organism>
<comment type="caution">
    <text evidence="2">The sequence shown here is derived from an EMBL/GenBank/DDBJ whole genome shotgun (WGS) entry which is preliminary data.</text>
</comment>
<evidence type="ECO:0000313" key="3">
    <source>
        <dbReference type="Proteomes" id="UP001642409"/>
    </source>
</evidence>
<feature type="coiled-coil region" evidence="1">
    <location>
        <begin position="248"/>
        <end position="297"/>
    </location>
</feature>
<evidence type="ECO:0000256" key="1">
    <source>
        <dbReference type="SAM" id="Coils"/>
    </source>
</evidence>
<evidence type="ECO:0008006" key="4">
    <source>
        <dbReference type="Google" id="ProtNLM"/>
    </source>
</evidence>
<dbReference type="Gene3D" id="2.160.20.110">
    <property type="match status" value="1"/>
</dbReference>